<dbReference type="AlphaFoldDB" id="A0AAD7BIR6"/>
<proteinExistence type="predicted"/>
<feature type="region of interest" description="Disordered" evidence="1">
    <location>
        <begin position="81"/>
        <end position="112"/>
    </location>
</feature>
<name>A0AAD7BIR6_9AGAR</name>
<feature type="compositionally biased region" description="Pro residues" evidence="1">
    <location>
        <begin position="254"/>
        <end position="267"/>
    </location>
</feature>
<keyword evidence="3" id="KW-1185">Reference proteome</keyword>
<feature type="region of interest" description="Disordered" evidence="1">
    <location>
        <begin position="1"/>
        <end position="33"/>
    </location>
</feature>
<protein>
    <submittedName>
        <fullName evidence="2">Uncharacterized protein</fullName>
    </submittedName>
</protein>
<organism evidence="2 3">
    <name type="scientific">Roridomyces roridus</name>
    <dbReference type="NCBI Taxonomy" id="1738132"/>
    <lineage>
        <taxon>Eukaryota</taxon>
        <taxon>Fungi</taxon>
        <taxon>Dikarya</taxon>
        <taxon>Basidiomycota</taxon>
        <taxon>Agaricomycotina</taxon>
        <taxon>Agaricomycetes</taxon>
        <taxon>Agaricomycetidae</taxon>
        <taxon>Agaricales</taxon>
        <taxon>Marasmiineae</taxon>
        <taxon>Mycenaceae</taxon>
        <taxon>Roridomyces</taxon>
    </lineage>
</organism>
<gene>
    <name evidence="2" type="ORF">FB45DRAFT_1006209</name>
</gene>
<feature type="compositionally biased region" description="Basic and acidic residues" evidence="1">
    <location>
        <begin position="1"/>
        <end position="10"/>
    </location>
</feature>
<evidence type="ECO:0000256" key="1">
    <source>
        <dbReference type="SAM" id="MobiDB-lite"/>
    </source>
</evidence>
<evidence type="ECO:0000313" key="2">
    <source>
        <dbReference type="EMBL" id="KAJ7622194.1"/>
    </source>
</evidence>
<feature type="region of interest" description="Disordered" evidence="1">
    <location>
        <begin position="205"/>
        <end position="282"/>
    </location>
</feature>
<comment type="caution">
    <text evidence="2">The sequence shown here is derived from an EMBL/GenBank/DDBJ whole genome shotgun (WGS) entry which is preliminary data.</text>
</comment>
<dbReference type="Proteomes" id="UP001221142">
    <property type="component" value="Unassembled WGS sequence"/>
</dbReference>
<accession>A0AAD7BIR6</accession>
<dbReference type="EMBL" id="JARKIF010000015">
    <property type="protein sequence ID" value="KAJ7622194.1"/>
    <property type="molecule type" value="Genomic_DNA"/>
</dbReference>
<sequence>MPRPDKENTHAPRPSSSRHRKVSARAQHTLGAKATAAQILLTKKRQKAKRKALRHRQNEDALTLELPGDTDVVRQLRAALARTRGERNAAEASASRPARPKGPAVGSIPKPSNMTKVTVDFIRRKLKLSGDKNDEKWNDLRAEVRRFLDAGLLDMSIGWKAQDDRRLIKIRDAIEAAHPELLCFRNQWGTEYLIHETFSGQKTYKKCKGKAGTYRARAREARRSKRGTDNSDDDEEDSGCSGRGPLAPAESPTLSPPPSPRRSPPPRAQSLPELTPEPEEDR</sequence>
<reference evidence="2" key="1">
    <citation type="submission" date="2023-03" db="EMBL/GenBank/DDBJ databases">
        <title>Massive genome expansion in bonnet fungi (Mycena s.s.) driven by repeated elements and novel gene families across ecological guilds.</title>
        <authorList>
            <consortium name="Lawrence Berkeley National Laboratory"/>
            <person name="Harder C.B."/>
            <person name="Miyauchi S."/>
            <person name="Viragh M."/>
            <person name="Kuo A."/>
            <person name="Thoen E."/>
            <person name="Andreopoulos B."/>
            <person name="Lu D."/>
            <person name="Skrede I."/>
            <person name="Drula E."/>
            <person name="Henrissat B."/>
            <person name="Morin E."/>
            <person name="Kohler A."/>
            <person name="Barry K."/>
            <person name="LaButti K."/>
            <person name="Morin E."/>
            <person name="Salamov A."/>
            <person name="Lipzen A."/>
            <person name="Mereny Z."/>
            <person name="Hegedus B."/>
            <person name="Baldrian P."/>
            <person name="Stursova M."/>
            <person name="Weitz H."/>
            <person name="Taylor A."/>
            <person name="Grigoriev I.V."/>
            <person name="Nagy L.G."/>
            <person name="Martin F."/>
            <person name="Kauserud H."/>
        </authorList>
    </citation>
    <scope>NUCLEOTIDE SEQUENCE</scope>
    <source>
        <strain evidence="2">9284</strain>
    </source>
</reference>
<feature type="compositionally biased region" description="Basic and acidic residues" evidence="1">
    <location>
        <begin position="217"/>
        <end position="229"/>
    </location>
</feature>
<evidence type="ECO:0000313" key="3">
    <source>
        <dbReference type="Proteomes" id="UP001221142"/>
    </source>
</evidence>